<feature type="compositionally biased region" description="Basic and acidic residues" evidence="2">
    <location>
        <begin position="162"/>
        <end position="187"/>
    </location>
</feature>
<dbReference type="VEuPathDB" id="PlasmoDB:PmUG01_12040500"/>
<feature type="domain" description="Micro-fibrillar-associated protein 1 C-terminal" evidence="3">
    <location>
        <begin position="227"/>
        <end position="451"/>
    </location>
</feature>
<evidence type="ECO:0000256" key="1">
    <source>
        <dbReference type="SAM" id="Coils"/>
    </source>
</evidence>
<feature type="compositionally biased region" description="Basic residues" evidence="2">
    <location>
        <begin position="37"/>
        <end position="46"/>
    </location>
</feature>
<dbReference type="RefSeq" id="XP_028863086.1">
    <property type="nucleotide sequence ID" value="XM_029006615.1"/>
</dbReference>
<dbReference type="Proteomes" id="UP000219813">
    <property type="component" value="Chromosome 12"/>
</dbReference>
<dbReference type="Pfam" id="PF06991">
    <property type="entry name" value="MFAP1"/>
    <property type="match status" value="1"/>
</dbReference>
<dbReference type="OrthoDB" id="1111734at2759"/>
<feature type="compositionally biased region" description="Basic and acidic residues" evidence="2">
    <location>
        <begin position="133"/>
        <end position="145"/>
    </location>
</feature>
<dbReference type="OMA" id="FHNERAG"/>
<dbReference type="GeneID" id="39870394"/>
<dbReference type="InterPro" id="IPR009730">
    <property type="entry name" value="MFAP1_C"/>
</dbReference>
<dbReference type="InterPro" id="IPR033194">
    <property type="entry name" value="MFAP1"/>
</dbReference>
<proteinExistence type="predicted"/>
<gene>
    <name evidence="4" type="primary">PmUG01_12040500</name>
    <name evidence="4" type="ORF">PMUG01_12040500</name>
</gene>
<evidence type="ECO:0000259" key="3">
    <source>
        <dbReference type="Pfam" id="PF06991"/>
    </source>
</evidence>
<dbReference type="KEGG" id="pmal:PMUG01_12040500"/>
<feature type="compositionally biased region" description="Acidic residues" evidence="2">
    <location>
        <begin position="188"/>
        <end position="232"/>
    </location>
</feature>
<feature type="compositionally biased region" description="Acidic residues" evidence="2">
    <location>
        <begin position="51"/>
        <end position="76"/>
    </location>
</feature>
<evidence type="ECO:0000256" key="2">
    <source>
        <dbReference type="SAM" id="MobiDB-lite"/>
    </source>
</evidence>
<name>A0A1D3SQN9_PLAMA</name>
<protein>
    <submittedName>
        <fullName evidence="4">Micro-fibrillar-associated protein, putative</fullName>
    </submittedName>
</protein>
<feature type="region of interest" description="Disordered" evidence="2">
    <location>
        <begin position="16"/>
        <end position="241"/>
    </location>
</feature>
<dbReference type="PANTHER" id="PTHR15327">
    <property type="entry name" value="MICROFIBRIL-ASSOCIATED PROTEIN"/>
    <property type="match status" value="1"/>
</dbReference>
<dbReference type="AlphaFoldDB" id="A0A1D3SQN9"/>
<feature type="compositionally biased region" description="Basic and acidic residues" evidence="2">
    <location>
        <begin position="84"/>
        <end position="95"/>
    </location>
</feature>
<organism evidence="4 5">
    <name type="scientific">Plasmodium malariae</name>
    <dbReference type="NCBI Taxonomy" id="5858"/>
    <lineage>
        <taxon>Eukaryota</taxon>
        <taxon>Sar</taxon>
        <taxon>Alveolata</taxon>
        <taxon>Apicomplexa</taxon>
        <taxon>Aconoidasida</taxon>
        <taxon>Haemosporida</taxon>
        <taxon>Plasmodiidae</taxon>
        <taxon>Plasmodium</taxon>
        <taxon>Plasmodium (Plasmodium)</taxon>
    </lineage>
</organism>
<evidence type="ECO:0000313" key="4">
    <source>
        <dbReference type="EMBL" id="SCO93808.1"/>
    </source>
</evidence>
<evidence type="ECO:0000313" key="5">
    <source>
        <dbReference type="Proteomes" id="UP000219813"/>
    </source>
</evidence>
<accession>A0A1D3SQN9</accession>
<reference evidence="4 5" key="1">
    <citation type="submission" date="2016-06" db="EMBL/GenBank/DDBJ databases">
        <authorList>
            <consortium name="Pathogen Informatics"/>
        </authorList>
    </citation>
    <scope>NUCLEOTIDE SEQUENCE [LARGE SCALE GENOMIC DNA]</scope>
</reference>
<keyword evidence="1" id="KW-0175">Coiled coil</keyword>
<keyword evidence="5" id="KW-1185">Reference proteome</keyword>
<feature type="compositionally biased region" description="Basic and acidic residues" evidence="2">
    <location>
        <begin position="22"/>
        <end position="32"/>
    </location>
</feature>
<feature type="coiled-coil region" evidence="1">
    <location>
        <begin position="250"/>
        <end position="284"/>
    </location>
</feature>
<dbReference type="EMBL" id="LT594633">
    <property type="protein sequence ID" value="SCO93808.1"/>
    <property type="molecule type" value="Genomic_DNA"/>
</dbReference>
<sequence>MGTVNELLNYFTVNDDTNDLVNSDKEKKEKAVVRRYFPGKKPHYAKKINADDDDDDDDDDDEEDDKEDDEEDDYDYDNQFNEELTEKLRKKEQEKKKKKKGVAHKDIETQSNKLNAIDNRYERLKNKSKKSPRKEWRIKGDDLERLKRRVREVKVNDYSVLNKEDGNNVKGKDEKKDSYTHFPVSEHENDELDDEEDDEGVDNDDDDDEEDDDEDDEEDDDDDEEDDDEQNDYENTMKHEFISKNCRKTLIEKKTKEDIEKKKLENLNEEKELIEIEKKENVIKETLTQEMIEEKLKNKENNVYSSEEDFEDDEKDEELNEEEYELWKIRHMNRLKRDEQDRKKYEILKMEIKERRKMTDKEIIEENKKLPHKEKKKKKKMLFMQKYYHRGGFYQDLFEEGKEEIYLRDYNEPVYEDRIDKENLPKVLQVRRGNFGKQGQTKYTHLLDNDTSKKNSLWKNNDSLYRSKKKKDLFERPTYKKK</sequence>